<protein>
    <submittedName>
        <fullName evidence="2">Uncharacterized protein</fullName>
    </submittedName>
</protein>
<dbReference type="EMBL" id="JACLAG010000002">
    <property type="protein sequence ID" value="MBC2620588.1"/>
    <property type="molecule type" value="Genomic_DNA"/>
</dbReference>
<name>A0A7X1BP77_9ENTR</name>
<organism evidence="2 3">
    <name type="scientific">Citrobacter cronae</name>
    <dbReference type="NCBI Taxonomy" id="1748967"/>
    <lineage>
        <taxon>Bacteria</taxon>
        <taxon>Pseudomonadati</taxon>
        <taxon>Pseudomonadota</taxon>
        <taxon>Gammaproteobacteria</taxon>
        <taxon>Enterobacterales</taxon>
        <taxon>Enterobacteriaceae</taxon>
        <taxon>Citrobacter</taxon>
        <taxon>Citrobacter freundii complex</taxon>
    </lineage>
</organism>
<feature type="region of interest" description="Disordered" evidence="1">
    <location>
        <begin position="1"/>
        <end position="22"/>
    </location>
</feature>
<reference evidence="2 3" key="1">
    <citation type="submission" date="2020-08" db="EMBL/GenBank/DDBJ databases">
        <title>Emergence and comparative genomics analysis of Citrobacter in Fennec fox imported from North Africa to China.</title>
        <authorList>
            <person name="Zheng B."/>
        </authorList>
    </citation>
    <scope>NUCLEOTIDE SEQUENCE [LARGE SCALE GENOMIC DNA]</scope>
    <source>
        <strain evidence="2 3">FF141</strain>
    </source>
</reference>
<accession>A0A7X1BP77</accession>
<evidence type="ECO:0000313" key="3">
    <source>
        <dbReference type="Proteomes" id="UP000548504"/>
    </source>
</evidence>
<dbReference type="AlphaFoldDB" id="A0A7X1BP77"/>
<evidence type="ECO:0000256" key="1">
    <source>
        <dbReference type="SAM" id="MobiDB-lite"/>
    </source>
</evidence>
<dbReference type="Proteomes" id="UP000548504">
    <property type="component" value="Unassembled WGS sequence"/>
</dbReference>
<gene>
    <name evidence="2" type="ORF">H7I73_13165</name>
</gene>
<proteinExistence type="predicted"/>
<evidence type="ECO:0000313" key="2">
    <source>
        <dbReference type="EMBL" id="MBC2620588.1"/>
    </source>
</evidence>
<sequence length="51" mass="5644">MSRHEINLNDEKSGAKNSISEKEIKKGSTVKTVLPVRFAAFQLLLVLPAHP</sequence>
<dbReference type="RefSeq" id="WP_160955741.1">
    <property type="nucleotide sequence ID" value="NZ_CP101066.1"/>
</dbReference>
<comment type="caution">
    <text evidence="2">The sequence shown here is derived from an EMBL/GenBank/DDBJ whole genome shotgun (WGS) entry which is preliminary data.</text>
</comment>